<gene>
    <name evidence="2" type="ORF">Plil01_000585300</name>
</gene>
<keyword evidence="1" id="KW-0732">Signal</keyword>
<evidence type="ECO:0000313" key="2">
    <source>
        <dbReference type="EMBL" id="GMF16436.1"/>
    </source>
</evidence>
<feature type="signal peptide" evidence="1">
    <location>
        <begin position="1"/>
        <end position="24"/>
    </location>
</feature>
<evidence type="ECO:0000313" key="3">
    <source>
        <dbReference type="Proteomes" id="UP001165083"/>
    </source>
</evidence>
<dbReference type="EMBL" id="BSXW01000251">
    <property type="protein sequence ID" value="GMF16436.1"/>
    <property type="molecule type" value="Genomic_DNA"/>
</dbReference>
<dbReference type="Proteomes" id="UP001165083">
    <property type="component" value="Unassembled WGS sequence"/>
</dbReference>
<organism evidence="2 3">
    <name type="scientific">Phytophthora lilii</name>
    <dbReference type="NCBI Taxonomy" id="2077276"/>
    <lineage>
        <taxon>Eukaryota</taxon>
        <taxon>Sar</taxon>
        <taxon>Stramenopiles</taxon>
        <taxon>Oomycota</taxon>
        <taxon>Peronosporomycetes</taxon>
        <taxon>Peronosporales</taxon>
        <taxon>Peronosporaceae</taxon>
        <taxon>Phytophthora</taxon>
    </lineage>
</organism>
<dbReference type="OrthoDB" id="100955at2759"/>
<proteinExistence type="predicted"/>
<dbReference type="AlphaFoldDB" id="A0A9W6TMU5"/>
<protein>
    <submittedName>
        <fullName evidence="2">Unnamed protein product</fullName>
    </submittedName>
</protein>
<sequence>MVVFDDFGMIVLLYLYFLVDRSSGELEKSDYVTSSNAIPAASLDEYVKCFHDALKCELGDSSDTPRKLSLLMGGRLTLNIVLSLRCARSSWRAKFSFDLKPISLERIDMLESKLRDQQDELNQLRENLVVPVPHFVTLEASVKTGNGNLRWDSVESSHFTVTGEDDKIQTIHHGHYRVGGVVSCSPIGKNKVVRLMKNDKCIHWSYCGYAGGACVSSPLDVIVHMKKNDKLAINCTSDLSGTSYFSIVTITG</sequence>
<comment type="caution">
    <text evidence="2">The sequence shown here is derived from an EMBL/GenBank/DDBJ whole genome shotgun (WGS) entry which is preliminary data.</text>
</comment>
<feature type="chain" id="PRO_5040869214" evidence="1">
    <location>
        <begin position="25"/>
        <end position="252"/>
    </location>
</feature>
<name>A0A9W6TMU5_9STRA</name>
<accession>A0A9W6TMU5</accession>
<reference evidence="2" key="1">
    <citation type="submission" date="2023-04" db="EMBL/GenBank/DDBJ databases">
        <title>Phytophthora lilii NBRC 32176.</title>
        <authorList>
            <person name="Ichikawa N."/>
            <person name="Sato H."/>
            <person name="Tonouchi N."/>
        </authorList>
    </citation>
    <scope>NUCLEOTIDE SEQUENCE</scope>
    <source>
        <strain evidence="2">NBRC 32176</strain>
    </source>
</reference>
<evidence type="ECO:0000256" key="1">
    <source>
        <dbReference type="SAM" id="SignalP"/>
    </source>
</evidence>
<keyword evidence="3" id="KW-1185">Reference proteome</keyword>